<proteinExistence type="predicted"/>
<keyword evidence="2" id="KW-1185">Reference proteome</keyword>
<reference evidence="1 2" key="1">
    <citation type="submission" date="2019-09" db="EMBL/GenBank/DDBJ databases">
        <title>Hydrogenophaga aromatica sp. nov., isolated from a para-xylene-degrading enrichment culture.</title>
        <authorList>
            <person name="Tancsics A."/>
            <person name="Banerjee S."/>
        </authorList>
    </citation>
    <scope>NUCLEOTIDE SEQUENCE [LARGE SCALE GENOMIC DNA]</scope>
    <source>
        <strain evidence="1 2">D2P1</strain>
    </source>
</reference>
<protein>
    <recommendedName>
        <fullName evidence="3">Tetratricopeptide repeat protein</fullName>
    </recommendedName>
</protein>
<evidence type="ECO:0000313" key="1">
    <source>
        <dbReference type="EMBL" id="NWF48157.1"/>
    </source>
</evidence>
<evidence type="ECO:0000313" key="2">
    <source>
        <dbReference type="Proteomes" id="UP000545507"/>
    </source>
</evidence>
<accession>A0A7Y8H0C0</accession>
<dbReference type="SUPFAM" id="SSF48452">
    <property type="entry name" value="TPR-like"/>
    <property type="match status" value="1"/>
</dbReference>
<comment type="caution">
    <text evidence="1">The sequence shown here is derived from an EMBL/GenBank/DDBJ whole genome shotgun (WGS) entry which is preliminary data.</text>
</comment>
<dbReference type="InterPro" id="IPR011990">
    <property type="entry name" value="TPR-like_helical_dom_sf"/>
</dbReference>
<gene>
    <name evidence="1" type="ORF">F3K02_23300</name>
</gene>
<dbReference type="Gene3D" id="1.25.40.10">
    <property type="entry name" value="Tetratricopeptide repeat domain"/>
    <property type="match status" value="1"/>
</dbReference>
<sequence length="194" mass="20583">MNAAVVNLGLDDALDAFGAGAIGGAVSPEVDALIKEAGLKRDQSDEALALLERARALAPSHPGPLIALYRFHFYGHALDKARAVGEDALAIARAALGPNFGDQPPDDDALRHDPAVRFYLFTLKGLAYLSLRLGDFDEARLMLAALRQLDPKDHLGGALLSHVLARREAADTPDAVDPLSAYPVRSWSGNGAKL</sequence>
<dbReference type="Proteomes" id="UP000545507">
    <property type="component" value="Unassembled WGS sequence"/>
</dbReference>
<dbReference type="AlphaFoldDB" id="A0A7Y8H0C0"/>
<dbReference type="RefSeq" id="WP_177138530.1">
    <property type="nucleotide sequence ID" value="NZ_VYGV01000025.1"/>
</dbReference>
<dbReference type="EMBL" id="VYGV01000025">
    <property type="protein sequence ID" value="NWF48157.1"/>
    <property type="molecule type" value="Genomic_DNA"/>
</dbReference>
<name>A0A7Y8H0C0_9BURK</name>
<organism evidence="1 2">
    <name type="scientific">Hydrogenophaga aromaticivorans</name>
    <dbReference type="NCBI Taxonomy" id="2610898"/>
    <lineage>
        <taxon>Bacteria</taxon>
        <taxon>Pseudomonadati</taxon>
        <taxon>Pseudomonadota</taxon>
        <taxon>Betaproteobacteria</taxon>
        <taxon>Burkholderiales</taxon>
        <taxon>Comamonadaceae</taxon>
        <taxon>Hydrogenophaga</taxon>
    </lineage>
</organism>
<evidence type="ECO:0008006" key="3">
    <source>
        <dbReference type="Google" id="ProtNLM"/>
    </source>
</evidence>